<protein>
    <recommendedName>
        <fullName evidence="4">Orc1-like AAA ATPase domain-containing protein</fullName>
    </recommendedName>
</protein>
<feature type="compositionally biased region" description="Low complexity" evidence="1">
    <location>
        <begin position="671"/>
        <end position="707"/>
    </location>
</feature>
<evidence type="ECO:0008006" key="4">
    <source>
        <dbReference type="Google" id="ProtNLM"/>
    </source>
</evidence>
<dbReference type="Proteomes" id="UP000093053">
    <property type="component" value="Chromosome"/>
</dbReference>
<dbReference type="EMBL" id="CP016793">
    <property type="protein sequence ID" value="ANZ41504.1"/>
    <property type="molecule type" value="Genomic_DNA"/>
</dbReference>
<dbReference type="STRING" id="1586287.BBK82_41685"/>
<gene>
    <name evidence="2" type="ORF">BBK82_41685</name>
</gene>
<reference evidence="2 3" key="1">
    <citation type="submission" date="2016-07" db="EMBL/GenBank/DDBJ databases">
        <title>Complete genome sequence of the Lentzea guizhouensis DHS C013.</title>
        <authorList>
            <person name="Cao C."/>
        </authorList>
    </citation>
    <scope>NUCLEOTIDE SEQUENCE [LARGE SCALE GENOMIC DNA]</scope>
    <source>
        <strain evidence="2 3">DHS C013</strain>
    </source>
</reference>
<sequence length="723" mass="76007">MVDGMDDLVRAGAGAFVTVRGPLGAGKSALLREFAVRAENAGAVVLRASGALAERDWDLGVADQLRPVPAGFVVIVVDDLQWADGSSVRWLADIAARALVVAAVRDGEPSAGITLPGTEVRLPPVSPAGWSQRRLTDCLSRQPEPVRELAKAMAVLGEPAESGLVTELAGLDDGIATAVRNLSALGLVTAQGNFVDPAVGDAVLATMTTAEHDTWHAAAATLLHDRGCPAEDVADHLVATRSVLPEWGTEVLRAAALRRRPLRYLRRAVAEPGPDRAGLLVELAVAESTTDSVRALQHLSYAIQLHESPRDRVAAVLRMPLTAWGAVPPLARDVISDVERDVRQLGDPDLVLRVEARTRYAGHTNLTDLTDATTRLRELGPKPDTADTAERELLTVLTFSAALVARTPAPGVAALAGRLLGHAPPNAGQTEMTQLLVQTLCAADSPARAATWTDRAPATDDQARLWVSKALVAVHQGDVGRARLMAKNVLQHDQATLGANAVLALAVVALKTQDEQLAECLLSRSAEVANPGTAAVFDLLRGAAARGDAARGRYALTEAGRQLDRLGWHNVVLFPWRTAAVRLHQQAGDTDAARALAEEDHERAAEWGAPAGVGRTLRVLGGLTGGAEGVDLLHAAENVLATSADRLERAAPTWRWDCGCATGTSRPPPTTCAAAATSPPPAVTSASPGRRVPTCAARSATPSSPAPNGGWSRSRWPAGRTRR</sequence>
<dbReference type="RefSeq" id="WP_065919839.1">
    <property type="nucleotide sequence ID" value="NZ_CP016793.1"/>
</dbReference>
<organism evidence="2 3">
    <name type="scientific">Lentzea guizhouensis</name>
    <dbReference type="NCBI Taxonomy" id="1586287"/>
    <lineage>
        <taxon>Bacteria</taxon>
        <taxon>Bacillati</taxon>
        <taxon>Actinomycetota</taxon>
        <taxon>Actinomycetes</taxon>
        <taxon>Pseudonocardiales</taxon>
        <taxon>Pseudonocardiaceae</taxon>
        <taxon>Lentzea</taxon>
    </lineage>
</organism>
<keyword evidence="3" id="KW-1185">Reference proteome</keyword>
<evidence type="ECO:0000256" key="1">
    <source>
        <dbReference type="SAM" id="MobiDB-lite"/>
    </source>
</evidence>
<feature type="region of interest" description="Disordered" evidence="1">
    <location>
        <begin position="665"/>
        <end position="723"/>
    </location>
</feature>
<name>A0A1B2HUT7_9PSEU</name>
<evidence type="ECO:0000313" key="3">
    <source>
        <dbReference type="Proteomes" id="UP000093053"/>
    </source>
</evidence>
<dbReference type="AlphaFoldDB" id="A0A1B2HUT7"/>
<accession>A0A1B2HUT7</accession>
<evidence type="ECO:0000313" key="2">
    <source>
        <dbReference type="EMBL" id="ANZ41504.1"/>
    </source>
</evidence>
<proteinExistence type="predicted"/>
<dbReference type="KEGG" id="led:BBK82_41685"/>